<keyword evidence="2" id="KW-1185">Reference proteome</keyword>
<name>A0A1L7I6I0_9FLAO</name>
<dbReference type="Pfam" id="PF13181">
    <property type="entry name" value="TPR_8"/>
    <property type="match status" value="1"/>
</dbReference>
<evidence type="ECO:0000313" key="2">
    <source>
        <dbReference type="Proteomes" id="UP000186230"/>
    </source>
</evidence>
<dbReference type="OrthoDB" id="1411613at2"/>
<organism evidence="1 2">
    <name type="scientific">Christiangramia flava JLT2011</name>
    <dbReference type="NCBI Taxonomy" id="1229726"/>
    <lineage>
        <taxon>Bacteria</taxon>
        <taxon>Pseudomonadati</taxon>
        <taxon>Bacteroidota</taxon>
        <taxon>Flavobacteriia</taxon>
        <taxon>Flavobacteriales</taxon>
        <taxon>Flavobacteriaceae</taxon>
        <taxon>Christiangramia</taxon>
    </lineage>
</organism>
<dbReference type="EMBL" id="CP016359">
    <property type="protein sequence ID" value="APU69207.1"/>
    <property type="molecule type" value="Genomic_DNA"/>
</dbReference>
<protein>
    <submittedName>
        <fullName evidence="1">Uncharacterized protein</fullName>
    </submittedName>
</protein>
<dbReference type="STRING" id="1229726.GRFL_2483"/>
<proteinExistence type="predicted"/>
<evidence type="ECO:0000313" key="1">
    <source>
        <dbReference type="EMBL" id="APU69207.1"/>
    </source>
</evidence>
<dbReference type="AlphaFoldDB" id="A0A1L7I6I0"/>
<reference evidence="1 2" key="1">
    <citation type="submission" date="2016-07" db="EMBL/GenBank/DDBJ databases">
        <title>Multi-omics approach to identify versatile polysaccharide utilization systems of a marine flavobacterium Gramella flava.</title>
        <authorList>
            <person name="Tang K."/>
        </authorList>
    </citation>
    <scope>NUCLEOTIDE SEQUENCE [LARGE SCALE GENOMIC DNA]</scope>
    <source>
        <strain evidence="1 2">JLT2011</strain>
    </source>
</reference>
<sequence length="303" mass="33752">MKSVIQRALASATLFLFLSVTYAQQTTQVSTTVNPSEELYQHYKQNGIDAAIKMYDSSPSKGDEYTLLSEPLNVLGYRLMDEGDLDAAEKAFKAQIDEYPNEANPYDSYADLLMEKGDEAGAKKNYQKAIELSATMDDAEAKQQMLEASKSKLAMLEGAGSDLQFLKGKWNTKMFRIQDGEKNMTQQGSVEFSANGKNNVLTGIMKDKNGDYVGTRIIAYDAIDEQYDMVFAGNSPNGIETSVLKIEESSPQKVVFTEAYEENGKKMMVRHILNKASGDIAWEIHELKGDQENPVAEMTFTKQ</sequence>
<dbReference type="Gene3D" id="1.25.40.10">
    <property type="entry name" value="Tetratricopeptide repeat domain"/>
    <property type="match status" value="1"/>
</dbReference>
<dbReference type="SUPFAM" id="SSF48452">
    <property type="entry name" value="TPR-like"/>
    <property type="match status" value="1"/>
</dbReference>
<dbReference type="KEGG" id="gfl:GRFL_2483"/>
<dbReference type="RefSeq" id="WP_083644898.1">
    <property type="nucleotide sequence ID" value="NZ_AMRU01000007.1"/>
</dbReference>
<accession>A0A1L7I6I0</accession>
<dbReference type="InterPro" id="IPR011990">
    <property type="entry name" value="TPR-like_helical_dom_sf"/>
</dbReference>
<dbReference type="Proteomes" id="UP000186230">
    <property type="component" value="Chromosome"/>
</dbReference>
<gene>
    <name evidence="1" type="ORF">GRFL_2483</name>
</gene>
<dbReference type="InterPro" id="IPR019734">
    <property type="entry name" value="TPR_rpt"/>
</dbReference>